<dbReference type="SMART" id="SM00331">
    <property type="entry name" value="PP2C_SIG"/>
    <property type="match status" value="1"/>
</dbReference>
<evidence type="ECO:0000256" key="8">
    <source>
        <dbReference type="RuleBase" id="RU366020"/>
    </source>
</evidence>
<comment type="catalytic activity">
    <reaction evidence="8">
        <text>O-phospho-L-threonyl-[protein] + H2O = L-threonyl-[protein] + phosphate</text>
        <dbReference type="Rhea" id="RHEA:47004"/>
        <dbReference type="Rhea" id="RHEA-COMP:11060"/>
        <dbReference type="Rhea" id="RHEA-COMP:11605"/>
        <dbReference type="ChEBI" id="CHEBI:15377"/>
        <dbReference type="ChEBI" id="CHEBI:30013"/>
        <dbReference type="ChEBI" id="CHEBI:43474"/>
        <dbReference type="ChEBI" id="CHEBI:61977"/>
        <dbReference type="EC" id="3.1.3.16"/>
    </reaction>
</comment>
<dbReference type="InterPro" id="IPR039123">
    <property type="entry name" value="PPTC7"/>
</dbReference>
<evidence type="ECO:0000256" key="7">
    <source>
        <dbReference type="ARBA" id="ARBA00023211"/>
    </source>
</evidence>
<comment type="caution">
    <text evidence="10">The sequence shown here is derived from an EMBL/GenBank/DDBJ whole genome shotgun (WGS) entry which is preliminary data.</text>
</comment>
<evidence type="ECO:0000256" key="4">
    <source>
        <dbReference type="ARBA" id="ARBA00022723"/>
    </source>
</evidence>
<evidence type="ECO:0000256" key="2">
    <source>
        <dbReference type="ARBA" id="ARBA00001946"/>
    </source>
</evidence>
<dbReference type="GO" id="GO:0004722">
    <property type="term" value="F:protein serine/threonine phosphatase activity"/>
    <property type="evidence" value="ECO:0007669"/>
    <property type="project" value="UniProtKB-EC"/>
</dbReference>
<keyword evidence="6 8" id="KW-0460">Magnesium</keyword>
<dbReference type="PANTHER" id="PTHR12320:SF88">
    <property type="entry name" value="PROTEIN PHOSPHATASE"/>
    <property type="match status" value="1"/>
</dbReference>
<evidence type="ECO:0000256" key="5">
    <source>
        <dbReference type="ARBA" id="ARBA00022801"/>
    </source>
</evidence>
<dbReference type="InterPro" id="IPR001932">
    <property type="entry name" value="PPM-type_phosphatase-like_dom"/>
</dbReference>
<dbReference type="PANTHER" id="PTHR12320">
    <property type="entry name" value="PROTEIN PHOSPHATASE 2C"/>
    <property type="match status" value="1"/>
</dbReference>
<keyword evidence="8" id="KW-0904">Protein phosphatase</keyword>
<dbReference type="AlphaFoldDB" id="A0A328E7P9"/>
<keyword evidence="4 8" id="KW-0479">Metal-binding</keyword>
<dbReference type="PROSITE" id="PS51746">
    <property type="entry name" value="PPM_2"/>
    <property type="match status" value="1"/>
</dbReference>
<dbReference type="Gene3D" id="3.60.40.10">
    <property type="entry name" value="PPM-type phosphatase domain"/>
    <property type="match status" value="2"/>
</dbReference>
<sequence>MMHCASFSSLSCSFTIGIQRAVCAKQVVGSNLNLALHMISNNTESFRYSSYLCNARVMAASGSKASSADFMVDNSLISSRGTVSRFSRPNCVHFGDRGSTNCGKTNMSLQMREVNTSPTVRGHFIFDISQRSSKSGLAFRKELKRYCTSSSPPHSDGSSPDEHLASLAVPIEQNMKAVGHGSLKLVSGSCYLPHPDKVKTGGEDAHFISEDEMAIGVADGVGGWADVGINAGEYARELMSYSVKALLDEPKGSIDPARVLEKAYSNTNAQGSSTACIIALTSEGLHAINLGDSGFVVVRGGHTIFESPVQQHGFNFPYQLQSGSGADLPSSGQVFTVAVKTGDVIVVGTDGLFDNLYKDEIASLVRDAVNGGFKAEATAKKIADIARQRALDSKRQTPFADAAQEVGFQYYGGKLDDLTVVVSFVTDSTAA</sequence>
<protein>
    <recommendedName>
        <fullName evidence="8">Protein phosphatase</fullName>
        <ecNumber evidence="8">3.1.3.16</ecNumber>
    </recommendedName>
</protein>
<evidence type="ECO:0000256" key="1">
    <source>
        <dbReference type="ARBA" id="ARBA00001936"/>
    </source>
</evidence>
<keyword evidence="5 8" id="KW-0378">Hydrolase</keyword>
<dbReference type="EMBL" id="NQVE01000033">
    <property type="protein sequence ID" value="RAL52511.1"/>
    <property type="molecule type" value="Genomic_DNA"/>
</dbReference>
<evidence type="ECO:0000256" key="3">
    <source>
        <dbReference type="ARBA" id="ARBA00006702"/>
    </source>
</evidence>
<dbReference type="Pfam" id="PF13672">
    <property type="entry name" value="PP2C_2"/>
    <property type="match status" value="1"/>
</dbReference>
<dbReference type="Proteomes" id="UP000249390">
    <property type="component" value="Unassembled WGS sequence"/>
</dbReference>
<feature type="domain" description="PPM-type phosphatase" evidence="9">
    <location>
        <begin position="189"/>
        <end position="425"/>
    </location>
</feature>
<organism evidence="10 11">
    <name type="scientific">Cuscuta australis</name>
    <dbReference type="NCBI Taxonomy" id="267555"/>
    <lineage>
        <taxon>Eukaryota</taxon>
        <taxon>Viridiplantae</taxon>
        <taxon>Streptophyta</taxon>
        <taxon>Embryophyta</taxon>
        <taxon>Tracheophyta</taxon>
        <taxon>Spermatophyta</taxon>
        <taxon>Magnoliopsida</taxon>
        <taxon>eudicotyledons</taxon>
        <taxon>Gunneridae</taxon>
        <taxon>Pentapetalae</taxon>
        <taxon>asterids</taxon>
        <taxon>lamiids</taxon>
        <taxon>Solanales</taxon>
        <taxon>Convolvulaceae</taxon>
        <taxon>Cuscuteae</taxon>
        <taxon>Cuscuta</taxon>
        <taxon>Cuscuta subgen. Grammica</taxon>
        <taxon>Cuscuta sect. Cleistogrammica</taxon>
    </lineage>
</organism>
<evidence type="ECO:0000313" key="10">
    <source>
        <dbReference type="EMBL" id="RAL52511.1"/>
    </source>
</evidence>
<evidence type="ECO:0000313" key="11">
    <source>
        <dbReference type="Proteomes" id="UP000249390"/>
    </source>
</evidence>
<dbReference type="InterPro" id="IPR036457">
    <property type="entry name" value="PPM-type-like_dom_sf"/>
</dbReference>
<gene>
    <name evidence="10" type="ORF">DM860_017205</name>
</gene>
<comment type="catalytic activity">
    <reaction evidence="8">
        <text>O-phospho-L-seryl-[protein] + H2O = L-seryl-[protein] + phosphate</text>
        <dbReference type="Rhea" id="RHEA:20629"/>
        <dbReference type="Rhea" id="RHEA-COMP:9863"/>
        <dbReference type="Rhea" id="RHEA-COMP:11604"/>
        <dbReference type="ChEBI" id="CHEBI:15377"/>
        <dbReference type="ChEBI" id="CHEBI:29999"/>
        <dbReference type="ChEBI" id="CHEBI:43474"/>
        <dbReference type="ChEBI" id="CHEBI:83421"/>
        <dbReference type="EC" id="3.1.3.16"/>
    </reaction>
</comment>
<evidence type="ECO:0000259" key="9">
    <source>
        <dbReference type="PROSITE" id="PS51746"/>
    </source>
</evidence>
<keyword evidence="11" id="KW-1185">Reference proteome</keyword>
<keyword evidence="7 8" id="KW-0464">Manganese</keyword>
<dbReference type="GO" id="GO:0046872">
    <property type="term" value="F:metal ion binding"/>
    <property type="evidence" value="ECO:0007669"/>
    <property type="project" value="UniProtKB-UniRule"/>
</dbReference>
<dbReference type="SUPFAM" id="SSF81606">
    <property type="entry name" value="PP2C-like"/>
    <property type="match status" value="1"/>
</dbReference>
<evidence type="ECO:0000256" key="6">
    <source>
        <dbReference type="ARBA" id="ARBA00022842"/>
    </source>
</evidence>
<comment type="similarity">
    <text evidence="3 8">Belongs to the PP2C family.</text>
</comment>
<reference evidence="10 11" key="1">
    <citation type="submission" date="2018-06" db="EMBL/GenBank/DDBJ databases">
        <title>The Genome of Cuscuta australis (Dodder) Provides Insight into the Evolution of Plant Parasitism.</title>
        <authorList>
            <person name="Liu H."/>
        </authorList>
    </citation>
    <scope>NUCLEOTIDE SEQUENCE [LARGE SCALE GENOMIC DNA]</scope>
    <source>
        <strain evidence="11">cv. Yunnan</strain>
        <tissue evidence="10">Vines</tissue>
    </source>
</reference>
<dbReference type="SMART" id="SM00332">
    <property type="entry name" value="PP2Cc"/>
    <property type="match status" value="1"/>
</dbReference>
<dbReference type="EC" id="3.1.3.16" evidence="8"/>
<name>A0A328E7P9_9ASTE</name>
<dbReference type="FunFam" id="3.60.40.10:FF:000138">
    <property type="entry name" value="5-azacytidine resistance protein azr1"/>
    <property type="match status" value="1"/>
</dbReference>
<proteinExistence type="inferred from homology"/>
<accession>A0A328E7P9</accession>
<comment type="cofactor">
    <cofactor evidence="2 8">
        <name>Mg(2+)</name>
        <dbReference type="ChEBI" id="CHEBI:18420"/>
    </cofactor>
</comment>
<comment type="cofactor">
    <cofactor evidence="1 8">
        <name>Mn(2+)</name>
        <dbReference type="ChEBI" id="CHEBI:29035"/>
    </cofactor>
</comment>